<dbReference type="SUPFAM" id="SSF52058">
    <property type="entry name" value="L domain-like"/>
    <property type="match status" value="1"/>
</dbReference>
<dbReference type="InterPro" id="IPR032675">
    <property type="entry name" value="LRR_dom_sf"/>
</dbReference>
<protein>
    <submittedName>
        <fullName evidence="4">Uncharacterized protein</fullName>
    </submittedName>
</protein>
<reference evidence="4 5" key="1">
    <citation type="journal article" date="2021" name="Sci. Rep.">
        <title>Genome sequencing of the multicellular alga Astrephomene provides insights into convergent evolution of germ-soma differentiation.</title>
        <authorList>
            <person name="Yamashita S."/>
            <person name="Yamamoto K."/>
            <person name="Matsuzaki R."/>
            <person name="Suzuki S."/>
            <person name="Yamaguchi H."/>
            <person name="Hirooka S."/>
            <person name="Minakuchi Y."/>
            <person name="Miyagishima S."/>
            <person name="Kawachi M."/>
            <person name="Toyoda A."/>
            <person name="Nozaki H."/>
        </authorList>
    </citation>
    <scope>NUCLEOTIDE SEQUENCE [LARGE SCALE GENOMIC DNA]</scope>
    <source>
        <strain evidence="4 5">NIES-4017</strain>
    </source>
</reference>
<dbReference type="PROSITE" id="PS51450">
    <property type="entry name" value="LRR"/>
    <property type="match status" value="2"/>
</dbReference>
<proteinExistence type="predicted"/>
<evidence type="ECO:0000313" key="5">
    <source>
        <dbReference type="Proteomes" id="UP001054857"/>
    </source>
</evidence>
<evidence type="ECO:0000256" key="2">
    <source>
        <dbReference type="ARBA" id="ARBA00022614"/>
    </source>
</evidence>
<keyword evidence="5" id="KW-1185">Reference proteome</keyword>
<organism evidence="4 5">
    <name type="scientific">Astrephomene gubernaculifera</name>
    <dbReference type="NCBI Taxonomy" id="47775"/>
    <lineage>
        <taxon>Eukaryota</taxon>
        <taxon>Viridiplantae</taxon>
        <taxon>Chlorophyta</taxon>
        <taxon>core chlorophytes</taxon>
        <taxon>Chlorophyceae</taxon>
        <taxon>CS clade</taxon>
        <taxon>Chlamydomonadales</taxon>
        <taxon>Astrephomenaceae</taxon>
        <taxon>Astrephomene</taxon>
    </lineage>
</organism>
<dbReference type="AlphaFoldDB" id="A0AAD3HH10"/>
<dbReference type="Gene3D" id="3.80.10.10">
    <property type="entry name" value="Ribonuclease Inhibitor"/>
    <property type="match status" value="1"/>
</dbReference>
<dbReference type="InterPro" id="IPR025875">
    <property type="entry name" value="Leu-rich_rpt_4"/>
</dbReference>
<evidence type="ECO:0000256" key="1">
    <source>
        <dbReference type="ARBA" id="ARBA00004430"/>
    </source>
</evidence>
<dbReference type="InterPro" id="IPR001611">
    <property type="entry name" value="Leu-rich_rpt"/>
</dbReference>
<keyword evidence="2" id="KW-0433">Leucine-rich repeat</keyword>
<dbReference type="EMBL" id="BMAR01000001">
    <property type="protein sequence ID" value="GFR40522.1"/>
    <property type="molecule type" value="Genomic_DNA"/>
</dbReference>
<comment type="subcellular location">
    <subcellularLocation>
        <location evidence="1">Cytoplasm</location>
        <location evidence="1">Cytoskeleton</location>
        <location evidence="1">Cilium axoneme</location>
    </subcellularLocation>
</comment>
<keyword evidence="3" id="KW-0677">Repeat</keyword>
<gene>
    <name evidence="4" type="ORF">Agub_g1091</name>
</gene>
<accession>A0AAD3HH10</accession>
<dbReference type="InterPro" id="IPR050576">
    <property type="entry name" value="Cilia_flagella_integrity"/>
</dbReference>
<dbReference type="PANTHER" id="PTHR45973:SF35">
    <property type="entry name" value="LEUCINE-RICH REPEAT-CONTAINING PROTEIN 43"/>
    <property type="match status" value="1"/>
</dbReference>
<dbReference type="SMART" id="SM00365">
    <property type="entry name" value="LRR_SD22"/>
    <property type="match status" value="3"/>
</dbReference>
<evidence type="ECO:0000256" key="3">
    <source>
        <dbReference type="ARBA" id="ARBA00022737"/>
    </source>
</evidence>
<evidence type="ECO:0000313" key="4">
    <source>
        <dbReference type="EMBL" id="GFR40522.1"/>
    </source>
</evidence>
<comment type="caution">
    <text evidence="4">The sequence shown here is derived from an EMBL/GenBank/DDBJ whole genome shotgun (WGS) entry which is preliminary data.</text>
</comment>
<dbReference type="Proteomes" id="UP001054857">
    <property type="component" value="Unassembled WGS sequence"/>
</dbReference>
<dbReference type="Pfam" id="PF12799">
    <property type="entry name" value="LRR_4"/>
    <property type="match status" value="1"/>
</dbReference>
<name>A0AAD3HH10_9CHLO</name>
<sequence>MSLQRRISAGSSRLGSADGTAVLSRSNSVTGLTDENVKSASQRFDVEIVFKLTWANKGLTRLAGLEKCANIVELNLAGNQISKIEGLEMLLQLRRLVLSSNRIGRVEGLSQLKRLEVLWLQDNRVATLEALALPHLAELPALRALYLQNIDRSAHNAVCRVAGYKAAVLAALPKLTNLDGERLCVAPLTAPTPAALRPPPRSPASINYAELAAEYDAFRANPPPPKEVVLPTLTPWLAGVSTEVAMGGGPGEAALQQRHAKVVKDIDECEVLVQVLKDAVSKFKKQVEERKKEDSG</sequence>
<dbReference type="PANTHER" id="PTHR45973">
    <property type="entry name" value="PROTEIN PHOSPHATASE 1 REGULATORY SUBUNIT SDS22-RELATED"/>
    <property type="match status" value="1"/>
</dbReference>
<dbReference type="GO" id="GO:0005930">
    <property type="term" value="C:axoneme"/>
    <property type="evidence" value="ECO:0007669"/>
    <property type="project" value="UniProtKB-SubCell"/>
</dbReference>